<dbReference type="InterPro" id="IPR051556">
    <property type="entry name" value="N-term/lysine_N-AcTrnsfr"/>
</dbReference>
<dbReference type="EMBL" id="CP000362">
    <property type="protein sequence ID" value="ABG31274.1"/>
    <property type="molecule type" value="Genomic_DNA"/>
</dbReference>
<dbReference type="SUPFAM" id="SSF55729">
    <property type="entry name" value="Acyl-CoA N-acyltransferases (Nat)"/>
    <property type="match status" value="1"/>
</dbReference>
<evidence type="ECO:0000256" key="1">
    <source>
        <dbReference type="ARBA" id="ARBA00022679"/>
    </source>
</evidence>
<keyword evidence="5" id="KW-1185">Reference proteome</keyword>
<dbReference type="Proteomes" id="UP000007029">
    <property type="component" value="Chromosome"/>
</dbReference>
<dbReference type="Pfam" id="PF00583">
    <property type="entry name" value="Acetyltransf_1"/>
    <property type="match status" value="1"/>
</dbReference>
<evidence type="ECO:0000313" key="4">
    <source>
        <dbReference type="EMBL" id="ABG31274.1"/>
    </source>
</evidence>
<keyword evidence="2" id="KW-0012">Acyltransferase</keyword>
<organism evidence="4 5">
    <name type="scientific">Roseobacter denitrificans (strain ATCC 33942 / OCh 114)</name>
    <name type="common">Erythrobacter sp. (strain OCh 114)</name>
    <name type="synonym">Roseobacter denitrificans</name>
    <dbReference type="NCBI Taxonomy" id="375451"/>
    <lineage>
        <taxon>Bacteria</taxon>
        <taxon>Pseudomonadati</taxon>
        <taxon>Pseudomonadota</taxon>
        <taxon>Alphaproteobacteria</taxon>
        <taxon>Rhodobacterales</taxon>
        <taxon>Roseobacteraceae</taxon>
        <taxon>Roseobacter</taxon>
    </lineage>
</organism>
<sequence length="143" mass="15668">MTPSVLAQLHKVAFAPERGWRADEFDTLCASPHVDLFTQNNGFALTRTVAGETELLTLAVHPEYRRRGIADALLKTWLVSVEADAAFLDVAADNEAAHALYVKHGFAVTGRRTAYYARADGANADALLMRRELTRRKGAESPA</sequence>
<protein>
    <submittedName>
        <fullName evidence="4">Ribosomal-protein-alanine acetyltransferase, putative</fullName>
    </submittedName>
</protein>
<dbReference type="AlphaFoldDB" id="Q169R9"/>
<dbReference type="PANTHER" id="PTHR42919:SF8">
    <property type="entry name" value="N-ALPHA-ACETYLTRANSFERASE 50"/>
    <property type="match status" value="1"/>
</dbReference>
<evidence type="ECO:0000256" key="2">
    <source>
        <dbReference type="ARBA" id="ARBA00023315"/>
    </source>
</evidence>
<evidence type="ECO:0000313" key="5">
    <source>
        <dbReference type="Proteomes" id="UP000007029"/>
    </source>
</evidence>
<dbReference type="OrthoDB" id="9804026at2"/>
<dbReference type="HOGENOM" id="CLU_013985_23_2_5"/>
<gene>
    <name evidence="4" type="ordered locus">RD1_1648</name>
</gene>
<reference evidence="4 5" key="1">
    <citation type="journal article" date="2007" name="J. Bacteriol.">
        <title>The complete genome sequence of Roseobacter denitrificans reveals a mixotrophic rather than photosynthetic metabolism.</title>
        <authorList>
            <person name="Swingley W.D."/>
            <person name="Sadekar S."/>
            <person name="Mastrian S.D."/>
            <person name="Matthies H.J."/>
            <person name="Hao J."/>
            <person name="Ramos H."/>
            <person name="Acharya C.R."/>
            <person name="Conrad A.L."/>
            <person name="Taylor H.L."/>
            <person name="Dejesa L.C."/>
            <person name="Shah M.K."/>
            <person name="O'huallachain M.E."/>
            <person name="Lince M.T."/>
            <person name="Blankenship R.E."/>
            <person name="Beatty J.T."/>
            <person name="Touchman J.W."/>
        </authorList>
    </citation>
    <scope>NUCLEOTIDE SEQUENCE [LARGE SCALE GENOMIC DNA]</scope>
    <source>
        <strain evidence="5">ATCC 33942 / OCh 114</strain>
    </source>
</reference>
<dbReference type="eggNOG" id="COG0456">
    <property type="taxonomic scope" value="Bacteria"/>
</dbReference>
<dbReference type="PROSITE" id="PS51186">
    <property type="entry name" value="GNAT"/>
    <property type="match status" value="1"/>
</dbReference>
<dbReference type="GO" id="GO:0016747">
    <property type="term" value="F:acyltransferase activity, transferring groups other than amino-acyl groups"/>
    <property type="evidence" value="ECO:0007669"/>
    <property type="project" value="InterPro"/>
</dbReference>
<accession>Q169R9</accession>
<feature type="domain" description="N-acetyltransferase" evidence="3">
    <location>
        <begin position="1"/>
        <end position="134"/>
    </location>
</feature>
<evidence type="ECO:0000259" key="3">
    <source>
        <dbReference type="PROSITE" id="PS51186"/>
    </source>
</evidence>
<dbReference type="KEGG" id="rde:RD1_1648"/>
<name>Q169R9_ROSDO</name>
<dbReference type="InterPro" id="IPR016181">
    <property type="entry name" value="Acyl_CoA_acyltransferase"/>
</dbReference>
<dbReference type="Gene3D" id="3.40.630.30">
    <property type="match status" value="1"/>
</dbReference>
<dbReference type="PANTHER" id="PTHR42919">
    <property type="entry name" value="N-ALPHA-ACETYLTRANSFERASE"/>
    <property type="match status" value="1"/>
</dbReference>
<dbReference type="InterPro" id="IPR000182">
    <property type="entry name" value="GNAT_dom"/>
</dbReference>
<proteinExistence type="predicted"/>
<dbReference type="CDD" id="cd04301">
    <property type="entry name" value="NAT_SF"/>
    <property type="match status" value="1"/>
</dbReference>
<keyword evidence="1 4" id="KW-0808">Transferase</keyword>
<dbReference type="STRING" id="375451.RD1_1648"/>
<dbReference type="RefSeq" id="WP_011567894.1">
    <property type="nucleotide sequence ID" value="NC_008209.1"/>
</dbReference>